<protein>
    <submittedName>
        <fullName evidence="3">Uncharacterized protein</fullName>
    </submittedName>
</protein>
<evidence type="ECO:0000313" key="4">
    <source>
        <dbReference type="Proteomes" id="UP000001396"/>
    </source>
</evidence>
<dbReference type="EMBL" id="ADBJ01000025">
    <property type="protein sequence ID" value="EFA81308.1"/>
    <property type="molecule type" value="Genomic_DNA"/>
</dbReference>
<dbReference type="InParanoid" id="D3BBA1"/>
<organism evidence="3 4">
    <name type="scientific">Heterostelium pallidum (strain ATCC 26659 / Pp 5 / PN500)</name>
    <name type="common">Cellular slime mold</name>
    <name type="synonym">Polysphondylium pallidum</name>
    <dbReference type="NCBI Taxonomy" id="670386"/>
    <lineage>
        <taxon>Eukaryota</taxon>
        <taxon>Amoebozoa</taxon>
        <taxon>Evosea</taxon>
        <taxon>Eumycetozoa</taxon>
        <taxon>Dictyostelia</taxon>
        <taxon>Acytosteliales</taxon>
        <taxon>Acytosteliaceae</taxon>
        <taxon>Heterostelium</taxon>
    </lineage>
</organism>
<name>D3BBA1_HETP5</name>
<dbReference type="PROSITE" id="PS50005">
    <property type="entry name" value="TPR"/>
    <property type="match status" value="1"/>
</dbReference>
<keyword evidence="4" id="KW-1185">Reference proteome</keyword>
<evidence type="ECO:0000256" key="1">
    <source>
        <dbReference type="PROSITE-ProRule" id="PRU00339"/>
    </source>
</evidence>
<proteinExistence type="predicted"/>
<dbReference type="STRING" id="670386.D3BBA1"/>
<dbReference type="PANTHER" id="PTHR31975">
    <property type="entry name" value="BUD SITE SELECTION PROTEIN 7-RELATED"/>
    <property type="match status" value="1"/>
</dbReference>
<feature type="region of interest" description="Disordered" evidence="2">
    <location>
        <begin position="466"/>
        <end position="586"/>
    </location>
</feature>
<dbReference type="SUPFAM" id="SSF48452">
    <property type="entry name" value="TPR-like"/>
    <property type="match status" value="1"/>
</dbReference>
<dbReference type="GO" id="GO:0034044">
    <property type="term" value="C:exomer complex"/>
    <property type="evidence" value="ECO:0007669"/>
    <property type="project" value="UniProtKB-ARBA"/>
</dbReference>
<dbReference type="Proteomes" id="UP000001396">
    <property type="component" value="Unassembled WGS sequence"/>
</dbReference>
<reference evidence="3 4" key="1">
    <citation type="journal article" date="2011" name="Genome Res.">
        <title>Phylogeny-wide analysis of social amoeba genomes highlights ancient origins for complex intercellular communication.</title>
        <authorList>
            <person name="Heidel A.J."/>
            <person name="Lawal H.M."/>
            <person name="Felder M."/>
            <person name="Schilde C."/>
            <person name="Helps N.R."/>
            <person name="Tunggal B."/>
            <person name="Rivero F."/>
            <person name="John U."/>
            <person name="Schleicher M."/>
            <person name="Eichinger L."/>
            <person name="Platzer M."/>
            <person name="Noegel A.A."/>
            <person name="Schaap P."/>
            <person name="Gloeckner G."/>
        </authorList>
    </citation>
    <scope>NUCLEOTIDE SEQUENCE [LARGE SCALE GENOMIC DNA]</scope>
    <source>
        <strain evidence="4">ATCC 26659 / Pp 5 / PN500</strain>
    </source>
</reference>
<feature type="compositionally biased region" description="Low complexity" evidence="2">
    <location>
        <begin position="472"/>
        <end position="493"/>
    </location>
</feature>
<dbReference type="InterPro" id="IPR011990">
    <property type="entry name" value="TPR-like_helical_dom_sf"/>
</dbReference>
<feature type="compositionally biased region" description="Low complexity" evidence="2">
    <location>
        <begin position="571"/>
        <end position="586"/>
    </location>
</feature>
<dbReference type="Pfam" id="PF09295">
    <property type="entry name" value="ChAPs"/>
    <property type="match status" value="1"/>
</dbReference>
<dbReference type="OMA" id="IEAYQHC"/>
<dbReference type="InterPro" id="IPR019734">
    <property type="entry name" value="TPR_rpt"/>
</dbReference>
<evidence type="ECO:0000256" key="2">
    <source>
        <dbReference type="SAM" id="MobiDB-lite"/>
    </source>
</evidence>
<dbReference type="RefSeq" id="XP_020433426.1">
    <property type="nucleotide sequence ID" value="XM_020576177.1"/>
</dbReference>
<dbReference type="Gene3D" id="1.25.40.10">
    <property type="entry name" value="Tetratricopeptide repeat domain"/>
    <property type="match status" value="2"/>
</dbReference>
<feature type="repeat" description="TPR" evidence="1">
    <location>
        <begin position="264"/>
        <end position="297"/>
    </location>
</feature>
<sequence length="826" mass="92973">MGEYILNIQEKVEAAFEEVLAARQRALPSFTGLGPPDLVVLIKAYEPPRFVPGLKPQKFSSFHWVSGVDSSSASSIAVYLGTLVENQEKSAFGRGNYRIDGCHFCAYNAFLKMDLHVEIGINNSTPSVYSIGANGERNTVEESFWKETYLSSMLRAITPPPAFLRPLKILPAFKSANDEANFLKLCQQHFWQGRKLGGFDGEFVDRQLQPTLDGNETVDSVGYEAFETDDSNNLLVITLCNYFIERNRYEPMRSFFDEFRKTEPSVASVVAHAHSLMGEHQEAINTLNEALKSQPNSTSLLMALADTYLSLAKKDPTNNQNQESLLLALKSILKSISIKPMLVRGWKIASKVLAQLGLVEWSLIVLNNAPFLRSDTLVDRIGKSKYQRVTPPPLHPNMVTVLEDEEIEFDEEPGDEQLKHLTSLQLAGESAEIFSMLVSMYRKIGWSALNDKKSKILDQLALAVRSRQRNESNSQQPTKTTTTTTTQQIPTNTKDGHNTSSPVNRIQATENTEATNTDGSDSHAQIEESNAPKEGLWHEEDVTSEGSDIEDDSHQQEDSKKDDTVPVDLGSETTTESPSPSNQLQELQQPLAALPRQRIERVKFDENKLNLDDLKDVMESFIDNFGLESTKELERRDYHNVQLGNFSARLPAIEIHRNIELAFHALFQDVKAFQTWREEEEVRKAALDINHLSMKQINATRSFADWIRLGQLSIRLGDPTEAEKLFKMTTHDRFHPKPTAGLIRIFESVGDIRSCLMSSSTLSKYYSEKMKVIEINPTVEKSILNLIAVFGLQKVRTIHASIPELNPIIGGLYLDSVKWRSFGFDK</sequence>
<evidence type="ECO:0000313" key="3">
    <source>
        <dbReference type="EMBL" id="EFA81308.1"/>
    </source>
</evidence>
<dbReference type="PANTHER" id="PTHR31975:SF1">
    <property type="entry name" value="BUD SITE SELECTION PROTEIN 7-RELATED"/>
    <property type="match status" value="1"/>
</dbReference>
<dbReference type="GeneID" id="31360773"/>
<dbReference type="InterPro" id="IPR015374">
    <property type="entry name" value="ChAPs"/>
</dbReference>
<feature type="compositionally biased region" description="Basic and acidic residues" evidence="2">
    <location>
        <begin position="552"/>
        <end position="564"/>
    </location>
</feature>
<gene>
    <name evidence="3" type="ORF">PPL_05288</name>
</gene>
<comment type="caution">
    <text evidence="3">The sequence shown here is derived from an EMBL/GenBank/DDBJ whole genome shotgun (WGS) entry which is preliminary data.</text>
</comment>
<keyword evidence="1" id="KW-0802">TPR repeat</keyword>
<dbReference type="GO" id="GO:0006893">
    <property type="term" value="P:Golgi to plasma membrane transport"/>
    <property type="evidence" value="ECO:0007669"/>
    <property type="project" value="TreeGrafter"/>
</dbReference>
<accession>D3BBA1</accession>
<dbReference type="AlphaFoldDB" id="D3BBA1"/>
<feature type="compositionally biased region" description="Polar residues" evidence="2">
    <location>
        <begin position="498"/>
        <end position="519"/>
    </location>
</feature>